<comment type="subcellular location">
    <subcellularLocation>
        <location evidence="5">Nucleus</location>
    </subcellularLocation>
    <subcellularLocation>
        <location evidence="5">Cytoplasm</location>
    </subcellularLocation>
</comment>
<dbReference type="Gene3D" id="3.90.79.10">
    <property type="entry name" value="Nucleoside Triphosphate Pyrophosphohydrolase"/>
    <property type="match status" value="1"/>
</dbReference>
<comment type="subunit">
    <text evidence="5">Homodimer (via N- and C-terminus); binds RNA as homodimer. Component of the cleavage factor Im (CFIm) complex.</text>
</comment>
<dbReference type="Proteomes" id="UP000014500">
    <property type="component" value="Unassembled WGS sequence"/>
</dbReference>
<dbReference type="Pfam" id="PF13869">
    <property type="entry name" value="NUDIX_2"/>
    <property type="match status" value="1"/>
</dbReference>
<dbReference type="AlphaFoldDB" id="T1JAG9"/>
<evidence type="ECO:0000256" key="5">
    <source>
        <dbReference type="PIRNR" id="PIRNR017888"/>
    </source>
</evidence>
<dbReference type="OMA" id="HEWIIED"/>
<organism evidence="6 7">
    <name type="scientific">Strigamia maritima</name>
    <name type="common">European centipede</name>
    <name type="synonym">Geophilus maritimus</name>
    <dbReference type="NCBI Taxonomy" id="126957"/>
    <lineage>
        <taxon>Eukaryota</taxon>
        <taxon>Metazoa</taxon>
        <taxon>Ecdysozoa</taxon>
        <taxon>Arthropoda</taxon>
        <taxon>Myriapoda</taxon>
        <taxon>Chilopoda</taxon>
        <taxon>Pleurostigmophora</taxon>
        <taxon>Geophilomorpha</taxon>
        <taxon>Linotaeniidae</taxon>
        <taxon>Strigamia</taxon>
    </lineage>
</organism>
<evidence type="ECO:0000256" key="1">
    <source>
        <dbReference type="ARBA" id="ARBA00009710"/>
    </source>
</evidence>
<keyword evidence="2 5" id="KW-0507">mRNA processing</keyword>
<dbReference type="InterPro" id="IPR016706">
    <property type="entry name" value="Cleav_polyA_spec_factor_su5"/>
</dbReference>
<evidence type="ECO:0000313" key="7">
    <source>
        <dbReference type="Proteomes" id="UP000014500"/>
    </source>
</evidence>
<reference evidence="7" key="1">
    <citation type="submission" date="2011-05" db="EMBL/GenBank/DDBJ databases">
        <authorList>
            <person name="Richards S.R."/>
            <person name="Qu J."/>
            <person name="Jiang H."/>
            <person name="Jhangiani S.N."/>
            <person name="Agravi P."/>
            <person name="Goodspeed R."/>
            <person name="Gross S."/>
            <person name="Mandapat C."/>
            <person name="Jackson L."/>
            <person name="Mathew T."/>
            <person name="Pu L."/>
            <person name="Thornton R."/>
            <person name="Saada N."/>
            <person name="Wilczek-Boney K.B."/>
            <person name="Lee S."/>
            <person name="Kovar C."/>
            <person name="Wu Y."/>
            <person name="Scherer S.E."/>
            <person name="Worley K.C."/>
            <person name="Muzny D.M."/>
            <person name="Gibbs R."/>
        </authorList>
    </citation>
    <scope>NUCLEOTIDE SEQUENCE</scope>
    <source>
        <strain evidence="7">Brora</strain>
    </source>
</reference>
<protein>
    <recommendedName>
        <fullName evidence="5">Cleavage and polyadenylation specificity factor subunit 5</fullName>
    </recommendedName>
</protein>
<evidence type="ECO:0000256" key="3">
    <source>
        <dbReference type="ARBA" id="ARBA00022884"/>
    </source>
</evidence>
<evidence type="ECO:0000313" key="6">
    <source>
        <dbReference type="EnsemblMetazoa" id="SMAR010737-PA"/>
    </source>
</evidence>
<evidence type="ECO:0000256" key="2">
    <source>
        <dbReference type="ARBA" id="ARBA00022664"/>
    </source>
</evidence>
<dbReference type="CDD" id="cd18871">
    <property type="entry name" value="NUDIX_Cfim25_Nudt21"/>
    <property type="match status" value="1"/>
</dbReference>
<evidence type="ECO:0000256" key="4">
    <source>
        <dbReference type="ARBA" id="ARBA00023242"/>
    </source>
</evidence>
<name>T1JAG9_STRMM</name>
<dbReference type="EnsemblMetazoa" id="SMAR010737-RA">
    <property type="protein sequence ID" value="SMAR010737-PA"/>
    <property type="gene ID" value="SMAR010737"/>
</dbReference>
<dbReference type="PIRSF" id="PIRSF017888">
    <property type="entry name" value="CPSF-25"/>
    <property type="match status" value="1"/>
</dbReference>
<dbReference type="PhylomeDB" id="T1JAG9"/>
<dbReference type="STRING" id="126957.T1JAG9"/>
<dbReference type="HOGENOM" id="CLU_068704_2_1_1"/>
<dbReference type="PANTHER" id="PTHR13047">
    <property type="entry name" value="PRE-MRNA CLEAVAGE FACTOR IM, 25KD SUBUNIT"/>
    <property type="match status" value="1"/>
</dbReference>
<keyword evidence="5" id="KW-0963">Cytoplasm</keyword>
<comment type="similarity">
    <text evidence="1 5">Belongs to the Nudix hydrolase family. CPSF5 subfamily.</text>
</comment>
<reference evidence="6" key="2">
    <citation type="submission" date="2015-02" db="UniProtKB">
        <authorList>
            <consortium name="EnsemblMetazoa"/>
        </authorList>
    </citation>
    <scope>IDENTIFICATION</scope>
</reference>
<dbReference type="GO" id="GO:0005849">
    <property type="term" value="C:mRNA cleavage factor complex"/>
    <property type="evidence" value="ECO:0007669"/>
    <property type="project" value="UniProtKB-UniRule"/>
</dbReference>
<sequence length="205" mass="23827">MASLTLGVNRYINLYPLKNYTFGKKKAMHEIDSTLETRFARMREEYLKIGVRRSVEGVLIVQQYGLPHVLLLQSRNMFFKLPGGDLKSIEDEVEGLKRILTEILKTQDDDEVDHEWIIEDLIGNWFRPNFEQLLYPYISAHVTRPKEHKTLFLVQLGEKDLFMVPENYKLVAAPLFELYNNGHGYGPIISSLPEVLSSFNFICNM</sequence>
<proteinExistence type="inferred from homology"/>
<dbReference type="eggNOG" id="KOG1689">
    <property type="taxonomic scope" value="Eukaryota"/>
</dbReference>
<keyword evidence="7" id="KW-1185">Reference proteome</keyword>
<keyword evidence="4 5" id="KW-0539">Nucleus</keyword>
<dbReference type="GO" id="GO:0005737">
    <property type="term" value="C:cytoplasm"/>
    <property type="evidence" value="ECO:0007669"/>
    <property type="project" value="UniProtKB-SubCell"/>
</dbReference>
<comment type="function">
    <text evidence="5">Component of the cleavage factor Im (CFIm) complex that functions as an activator of the pre-mRNA 3'-end cleavage and polyadenylation processing required for the maturation of pre-mRNA into functional mRNAs. CFIm contributes to the recruitment of multiprotein complexes on specific sequences on the pre-mRNA 3'-end, so called cleavage and polyadenylation signals (pA signals). Most pre-mRNAs contain multiple pA signals, resulting in alternative cleavage and polyadenylation (APA) producing mRNAs with variable 3'-end formation. The CFIm complex acts as a key regulator of cleavage and polyadenylation site choice during APA through its binding to 5'-UGUA-3' elements localized in the 3'-untranslated region (UTR) for a huge number of pre-mRNAs.</text>
</comment>
<dbReference type="FunFam" id="3.90.79.10:FF:000020">
    <property type="entry name" value="Pre-mRNA cleavage factor Im subunit 2"/>
    <property type="match status" value="1"/>
</dbReference>
<dbReference type="EMBL" id="JH431998">
    <property type="status" value="NOT_ANNOTATED_CDS"/>
    <property type="molecule type" value="Genomic_DNA"/>
</dbReference>
<keyword evidence="3 5" id="KW-0694">RNA-binding</keyword>
<accession>T1JAG9</accession>
<dbReference type="GO" id="GO:0003729">
    <property type="term" value="F:mRNA binding"/>
    <property type="evidence" value="ECO:0007669"/>
    <property type="project" value="UniProtKB-UniRule"/>
</dbReference>
<dbReference type="GO" id="GO:0031124">
    <property type="term" value="P:mRNA 3'-end processing"/>
    <property type="evidence" value="ECO:0007669"/>
    <property type="project" value="InterPro"/>
</dbReference>